<evidence type="ECO:0000313" key="1">
    <source>
        <dbReference type="EMBL" id="PPQ98262.1"/>
    </source>
</evidence>
<accession>A0A409Y5G1</accession>
<dbReference type="Proteomes" id="UP000284706">
    <property type="component" value="Unassembled WGS sequence"/>
</dbReference>
<name>A0A409Y5G1_9AGAR</name>
<evidence type="ECO:0000313" key="2">
    <source>
        <dbReference type="Proteomes" id="UP000284706"/>
    </source>
</evidence>
<organism evidence="1 2">
    <name type="scientific">Gymnopilus dilepis</name>
    <dbReference type="NCBI Taxonomy" id="231916"/>
    <lineage>
        <taxon>Eukaryota</taxon>
        <taxon>Fungi</taxon>
        <taxon>Dikarya</taxon>
        <taxon>Basidiomycota</taxon>
        <taxon>Agaricomycotina</taxon>
        <taxon>Agaricomycetes</taxon>
        <taxon>Agaricomycetidae</taxon>
        <taxon>Agaricales</taxon>
        <taxon>Agaricineae</taxon>
        <taxon>Hymenogastraceae</taxon>
        <taxon>Gymnopilus</taxon>
    </lineage>
</organism>
<dbReference type="InParanoid" id="A0A409Y5G1"/>
<reference evidence="1 2" key="1">
    <citation type="journal article" date="2018" name="Evol. Lett.">
        <title>Horizontal gene cluster transfer increased hallucinogenic mushroom diversity.</title>
        <authorList>
            <person name="Reynolds H.T."/>
            <person name="Vijayakumar V."/>
            <person name="Gluck-Thaler E."/>
            <person name="Korotkin H.B."/>
            <person name="Matheny P.B."/>
            <person name="Slot J.C."/>
        </authorList>
    </citation>
    <scope>NUCLEOTIDE SEQUENCE [LARGE SCALE GENOMIC DNA]</scope>
    <source>
        <strain evidence="1 2">SRW20</strain>
    </source>
</reference>
<gene>
    <name evidence="1" type="ORF">CVT26_003376</name>
</gene>
<protein>
    <submittedName>
        <fullName evidence="1">Uncharacterized protein</fullName>
    </submittedName>
</protein>
<proteinExistence type="predicted"/>
<sequence>MSLILRKTATVPHMPNELIHKIMESTHDDPYTLSQCIDLYLDLRGLRYDILPKLVRLFEVLDEVTRHVRILYLVLSDIDDAEYNFAGDLISDENDIIFPTSLTLELSKRLVGDIALLEKSSNYLTSLTLVYYSHNPARYISIAHITAESFPSLDTLSLVFHIGSTFSIPIDLPQFLQGHKRSSKVKHVNITFDHESCVFSDMKDYFSTTIKNAKAPFSTKEVFDRKVLRCLESGSCKLLMTSEDLSVSRAADIGPFKADVQIKMNALFPTDELPWVNVKVVLEERFWEFIDF</sequence>
<keyword evidence="2" id="KW-1185">Reference proteome</keyword>
<dbReference type="AlphaFoldDB" id="A0A409Y5G1"/>
<dbReference type="EMBL" id="NHYE01001131">
    <property type="protein sequence ID" value="PPQ98262.1"/>
    <property type="molecule type" value="Genomic_DNA"/>
</dbReference>
<comment type="caution">
    <text evidence="1">The sequence shown here is derived from an EMBL/GenBank/DDBJ whole genome shotgun (WGS) entry which is preliminary data.</text>
</comment>